<keyword evidence="3 5" id="KW-0687">Ribonucleoprotein</keyword>
<protein>
    <recommendedName>
        <fullName evidence="4 5">Large ribosomal subunit protein uL10</fullName>
    </recommendedName>
</protein>
<comment type="function">
    <text evidence="5">Forms part of the ribosomal stalk, playing a central role in the interaction of the ribosome with GTP-bound translation factors.</text>
</comment>
<dbReference type="InterPro" id="IPR001790">
    <property type="entry name" value="Ribosomal_uL10"/>
</dbReference>
<accession>A0A1T4SM56</accession>
<dbReference type="GO" id="GO:0006412">
    <property type="term" value="P:translation"/>
    <property type="evidence" value="ECO:0007669"/>
    <property type="project" value="UniProtKB-UniRule"/>
</dbReference>
<dbReference type="Pfam" id="PF00466">
    <property type="entry name" value="Ribosomal_L10"/>
    <property type="match status" value="1"/>
</dbReference>
<dbReference type="RefSeq" id="WP_078666687.1">
    <property type="nucleotide sequence ID" value="NZ_FUXM01000068.1"/>
</dbReference>
<reference evidence="7" key="1">
    <citation type="submission" date="2017-02" db="EMBL/GenBank/DDBJ databases">
        <authorList>
            <person name="Varghese N."/>
            <person name="Submissions S."/>
        </authorList>
    </citation>
    <scope>NUCLEOTIDE SEQUENCE [LARGE SCALE GENOMIC DNA]</scope>
    <source>
        <strain evidence="7">DSM 16521</strain>
    </source>
</reference>
<keyword evidence="5" id="KW-0694">RNA-binding</keyword>
<dbReference type="Proteomes" id="UP000189933">
    <property type="component" value="Unassembled WGS sequence"/>
</dbReference>
<evidence type="ECO:0000256" key="4">
    <source>
        <dbReference type="ARBA" id="ARBA00035202"/>
    </source>
</evidence>
<dbReference type="SUPFAM" id="SSF160369">
    <property type="entry name" value="Ribosomal protein L10-like"/>
    <property type="match status" value="1"/>
</dbReference>
<dbReference type="EMBL" id="FUXM01000068">
    <property type="protein sequence ID" value="SKA29233.1"/>
    <property type="molecule type" value="Genomic_DNA"/>
</dbReference>
<keyword evidence="5" id="KW-0699">rRNA-binding</keyword>
<dbReference type="GO" id="GO:0070180">
    <property type="term" value="F:large ribosomal subunit rRNA binding"/>
    <property type="evidence" value="ECO:0007669"/>
    <property type="project" value="UniProtKB-UniRule"/>
</dbReference>
<dbReference type="Gene3D" id="3.30.70.1730">
    <property type="match status" value="1"/>
</dbReference>
<evidence type="ECO:0000256" key="2">
    <source>
        <dbReference type="ARBA" id="ARBA00022980"/>
    </source>
</evidence>
<dbReference type="AlphaFoldDB" id="A0A1T4SM56"/>
<proteinExistence type="inferred from homology"/>
<organism evidence="6 7">
    <name type="scientific">Carboxydocella sporoproducens DSM 16521</name>
    <dbReference type="NCBI Taxonomy" id="1121270"/>
    <lineage>
        <taxon>Bacteria</taxon>
        <taxon>Bacillati</taxon>
        <taxon>Bacillota</taxon>
        <taxon>Clostridia</taxon>
        <taxon>Eubacteriales</taxon>
        <taxon>Clostridiales Family XVI. Incertae Sedis</taxon>
        <taxon>Carboxydocella</taxon>
    </lineage>
</organism>
<dbReference type="NCBIfam" id="NF000955">
    <property type="entry name" value="PRK00099.1-1"/>
    <property type="match status" value="1"/>
</dbReference>
<dbReference type="Gene3D" id="6.10.250.290">
    <property type="match status" value="1"/>
</dbReference>
<dbReference type="GO" id="GO:0015934">
    <property type="term" value="C:large ribosomal subunit"/>
    <property type="evidence" value="ECO:0007669"/>
    <property type="project" value="InterPro"/>
</dbReference>
<comment type="similarity">
    <text evidence="1 5">Belongs to the universal ribosomal protein uL10 family.</text>
</comment>
<evidence type="ECO:0000313" key="7">
    <source>
        <dbReference type="Proteomes" id="UP000189933"/>
    </source>
</evidence>
<dbReference type="InterPro" id="IPR002363">
    <property type="entry name" value="Ribosomal_uL10_CS_bac"/>
</dbReference>
<sequence>MAKIAEKQPVVQELKEKLEQAVGVVLVDYRGLNVAQATELRKRLREAGVEYKVVKNTLARLACREVGLSDLEPYLEGPNALAFGLTDPVAPAKILSEFAKDNKQLEIKAGIVDGKVIDVAGVKALADLPPREVLLAKVLGGLQAPLYGFANVLQGNLRNLVYVLEAIRKKKEEGAA</sequence>
<keyword evidence="7" id="KW-1185">Reference proteome</keyword>
<dbReference type="InterPro" id="IPR022973">
    <property type="entry name" value="Ribosomal_uL10_bac"/>
</dbReference>
<dbReference type="PANTHER" id="PTHR11560">
    <property type="entry name" value="39S RIBOSOMAL PROTEIN L10, MITOCHONDRIAL"/>
    <property type="match status" value="1"/>
</dbReference>
<name>A0A1T4SM56_9FIRM</name>
<dbReference type="GO" id="GO:0003735">
    <property type="term" value="F:structural constituent of ribosome"/>
    <property type="evidence" value="ECO:0007669"/>
    <property type="project" value="InterPro"/>
</dbReference>
<gene>
    <name evidence="5" type="primary">rplJ</name>
    <name evidence="6" type="ORF">SAMN02745885_02759</name>
</gene>
<dbReference type="OrthoDB" id="9808307at2"/>
<evidence type="ECO:0000313" key="6">
    <source>
        <dbReference type="EMBL" id="SKA29233.1"/>
    </source>
</evidence>
<evidence type="ECO:0000256" key="3">
    <source>
        <dbReference type="ARBA" id="ARBA00023274"/>
    </source>
</evidence>
<evidence type="ECO:0000256" key="1">
    <source>
        <dbReference type="ARBA" id="ARBA00008889"/>
    </source>
</evidence>
<dbReference type="InterPro" id="IPR047865">
    <property type="entry name" value="Ribosomal_uL10_bac_type"/>
</dbReference>
<dbReference type="CDD" id="cd05797">
    <property type="entry name" value="Ribosomal_L10"/>
    <property type="match status" value="1"/>
</dbReference>
<evidence type="ECO:0000256" key="5">
    <source>
        <dbReference type="HAMAP-Rule" id="MF_00362"/>
    </source>
</evidence>
<keyword evidence="2 5" id="KW-0689">Ribosomal protein</keyword>
<dbReference type="PROSITE" id="PS01109">
    <property type="entry name" value="RIBOSOMAL_L10"/>
    <property type="match status" value="1"/>
</dbReference>
<comment type="subunit">
    <text evidence="5">Part of the ribosomal stalk of the 50S ribosomal subunit. The N-terminus interacts with L11 and the large rRNA to form the base of the stalk. The C-terminus forms an elongated spine to which L12 dimers bind in a sequential fashion forming a multimeric L10(L12)X complex.</text>
</comment>
<dbReference type="InterPro" id="IPR043141">
    <property type="entry name" value="Ribosomal_uL10-like_sf"/>
</dbReference>
<dbReference type="HAMAP" id="MF_00362">
    <property type="entry name" value="Ribosomal_uL10"/>
    <property type="match status" value="1"/>
</dbReference>